<accession>A0A073IZ03</accession>
<dbReference type="SMART" id="SM00939">
    <property type="entry name" value="PepX_C"/>
    <property type="match status" value="1"/>
</dbReference>
<dbReference type="NCBIfam" id="TIGR00976">
    <property type="entry name" value="CocE_NonD"/>
    <property type="match status" value="1"/>
</dbReference>
<dbReference type="InterPro" id="IPR000383">
    <property type="entry name" value="Xaa-Pro-like_dom"/>
</dbReference>
<protein>
    <recommendedName>
        <fullName evidence="2">Xaa-Pro dipeptidyl-peptidase C-terminal domain-containing protein</fullName>
    </recommendedName>
</protein>
<name>A0A073IZ03_9RHOB</name>
<evidence type="ECO:0000259" key="2">
    <source>
        <dbReference type="SMART" id="SM00939"/>
    </source>
</evidence>
<dbReference type="PANTHER" id="PTHR43056:SF10">
    <property type="entry name" value="COCE_NOND FAMILY, PUTATIVE (AFU_ORTHOLOGUE AFUA_7G00600)-RELATED"/>
    <property type="match status" value="1"/>
</dbReference>
<dbReference type="Pfam" id="PF08530">
    <property type="entry name" value="PepX_C"/>
    <property type="match status" value="1"/>
</dbReference>
<dbReference type="InterPro" id="IPR013736">
    <property type="entry name" value="Xaa-Pro_dipept_C"/>
</dbReference>
<gene>
    <name evidence="3" type="ORF">SUH3_21525</name>
</gene>
<dbReference type="AlphaFoldDB" id="A0A073IZ03"/>
<evidence type="ECO:0000313" key="3">
    <source>
        <dbReference type="EMBL" id="KEJ95568.1"/>
    </source>
</evidence>
<dbReference type="OrthoDB" id="9806163at2"/>
<sequence>MTPRRIAQVVVLTVLVLGVLITPWRGVGSRIKNFAAWQVQAGTPDQTNLMIEMGDGVRLATDVYLPGADAPLPTVLMRLPYGKRDYGEVRFWVDKLVPRGFAVVVQDMRGRHGSEGVFAPYPNAGPDGAATLDWIVAQPWSNGRVGTLGCSALGESQLMLAAQGHPAHQAMVPIAPGGAIGSLGGSYGYFGAFEGGVFGLAASAGWFGGAGGKTAEFSGHHPIEPASALPHLPVIDVVALMRSDPTDYEDFLRHFGDADYWRKAGYVTGQEPFSTPALFIDSWHDPGIRSTFLLAKAVADRGVETHMIATSGTHCGYLGSDQETVVGDLPVAPQTRLGFVETIIGFLNQHLADGPVQDLPRLSYYALVEDRWRTAEAWPPTPAKPVQFYLAEGKSLSQAPPTGMPEQWSFRSDPFDPVPSIGGALCCTGDPNELSGPVFQNAIEDRADVLIFTSAPLNAPMLLAGPIWADLTVSADVLDTDLVLRVTDVDTEGRSLLLQEGALRLRYRNGIERPALLTPGQSYQVRIELRDIAYFLKSGHRLRLGIAGSSFPRLERNLNTGGRNYDETEGQVAHVTLSSGPGGLSSVTVHVLSD</sequence>
<dbReference type="InterPro" id="IPR005674">
    <property type="entry name" value="CocE/Ser_esterase"/>
</dbReference>
<dbReference type="Gene3D" id="1.10.3020.10">
    <property type="entry name" value="alpha-amino acid ester hydrolase ( Helical cap domain)"/>
    <property type="match status" value="1"/>
</dbReference>
<keyword evidence="4" id="KW-1185">Reference proteome</keyword>
<feature type="domain" description="Xaa-Pro dipeptidyl-peptidase C-terminal" evidence="2">
    <location>
        <begin position="344"/>
        <end position="588"/>
    </location>
</feature>
<dbReference type="Pfam" id="PF02129">
    <property type="entry name" value="Peptidase_S15"/>
    <property type="match status" value="1"/>
</dbReference>
<dbReference type="InterPro" id="IPR008979">
    <property type="entry name" value="Galactose-bd-like_sf"/>
</dbReference>
<dbReference type="Gene3D" id="3.40.50.1820">
    <property type="entry name" value="alpha/beta hydrolase"/>
    <property type="match status" value="1"/>
</dbReference>
<keyword evidence="1" id="KW-0378">Hydrolase</keyword>
<dbReference type="SUPFAM" id="SSF49785">
    <property type="entry name" value="Galactose-binding domain-like"/>
    <property type="match status" value="1"/>
</dbReference>
<dbReference type="GeneID" id="68871526"/>
<dbReference type="EMBL" id="JAMD01000006">
    <property type="protein sequence ID" value="KEJ95568.1"/>
    <property type="molecule type" value="Genomic_DNA"/>
</dbReference>
<comment type="caution">
    <text evidence="3">The sequence shown here is derived from an EMBL/GenBank/DDBJ whole genome shotgun (WGS) entry which is preliminary data.</text>
</comment>
<dbReference type="GO" id="GO:0008239">
    <property type="term" value="F:dipeptidyl-peptidase activity"/>
    <property type="evidence" value="ECO:0007669"/>
    <property type="project" value="InterPro"/>
</dbReference>
<proteinExistence type="predicted"/>
<reference evidence="3 4" key="1">
    <citation type="submission" date="2014-01" db="EMBL/GenBank/DDBJ databases">
        <title>Sulfitobacter sp. H3 (MCCC 1A00686) Genome Sequencing.</title>
        <authorList>
            <person name="Lai Q."/>
            <person name="Hong Z."/>
        </authorList>
    </citation>
    <scope>NUCLEOTIDE SEQUENCE [LARGE SCALE GENOMIC DNA]</scope>
    <source>
        <strain evidence="3 4">H3</strain>
    </source>
</reference>
<dbReference type="Gene3D" id="2.60.120.260">
    <property type="entry name" value="Galactose-binding domain-like"/>
    <property type="match status" value="1"/>
</dbReference>
<dbReference type="RefSeq" id="WP_037926905.1">
    <property type="nucleotide sequence ID" value="NZ_CP054599.1"/>
</dbReference>
<dbReference type="InterPro" id="IPR029058">
    <property type="entry name" value="AB_hydrolase_fold"/>
</dbReference>
<dbReference type="PANTHER" id="PTHR43056">
    <property type="entry name" value="PEPTIDASE S9 PROLYL OLIGOPEPTIDASE"/>
    <property type="match status" value="1"/>
</dbReference>
<dbReference type="Proteomes" id="UP000027746">
    <property type="component" value="Unassembled WGS sequence"/>
</dbReference>
<evidence type="ECO:0000256" key="1">
    <source>
        <dbReference type="ARBA" id="ARBA00022801"/>
    </source>
</evidence>
<dbReference type="SUPFAM" id="SSF53474">
    <property type="entry name" value="alpha/beta-Hydrolases"/>
    <property type="match status" value="1"/>
</dbReference>
<dbReference type="InterPro" id="IPR050585">
    <property type="entry name" value="Xaa-Pro_dipeptidyl-ppase/CocE"/>
</dbReference>
<organism evidence="3 4">
    <name type="scientific">Pseudosulfitobacter pseudonitzschiae</name>
    <dbReference type="NCBI Taxonomy" id="1402135"/>
    <lineage>
        <taxon>Bacteria</taxon>
        <taxon>Pseudomonadati</taxon>
        <taxon>Pseudomonadota</taxon>
        <taxon>Alphaproteobacteria</taxon>
        <taxon>Rhodobacterales</taxon>
        <taxon>Roseobacteraceae</taxon>
        <taxon>Pseudosulfitobacter</taxon>
    </lineage>
</organism>
<evidence type="ECO:0000313" key="4">
    <source>
        <dbReference type="Proteomes" id="UP000027746"/>
    </source>
</evidence>